<dbReference type="RefSeq" id="WP_261236457.1">
    <property type="nucleotide sequence ID" value="NZ_JAMXFA010000028.1"/>
</dbReference>
<evidence type="ECO:0000313" key="1">
    <source>
        <dbReference type="EMBL" id="MCT7979818.1"/>
    </source>
</evidence>
<dbReference type="Proteomes" id="UP001525961">
    <property type="component" value="Unassembled WGS sequence"/>
</dbReference>
<protein>
    <submittedName>
        <fullName evidence="1">Uncharacterized protein</fullName>
    </submittedName>
</protein>
<comment type="caution">
    <text evidence="1">The sequence shown here is derived from an EMBL/GenBank/DDBJ whole genome shotgun (WGS) entry which is preliminary data.</text>
</comment>
<keyword evidence="2" id="KW-1185">Reference proteome</keyword>
<reference evidence="1 2" key="1">
    <citation type="journal article" date="2022" name="Front. Microbiol.">
        <title>High genomic differentiation and limited gene flow indicate recent cryptic speciation within the genus Laspinema (cyanobacteria).</title>
        <authorList>
            <person name="Stanojkovic A."/>
            <person name="Skoupy S."/>
            <person name="Skaloud P."/>
            <person name="Dvorak P."/>
        </authorList>
    </citation>
    <scope>NUCLEOTIDE SEQUENCE [LARGE SCALE GENOMIC DNA]</scope>
    <source>
        <strain evidence="1 2">D3b</strain>
    </source>
</reference>
<gene>
    <name evidence="1" type="ORF">NG792_19040</name>
</gene>
<proteinExistence type="predicted"/>
<dbReference type="EMBL" id="JAMXFA010000028">
    <property type="protein sequence ID" value="MCT7979818.1"/>
    <property type="molecule type" value="Genomic_DNA"/>
</dbReference>
<organism evidence="1 2">
    <name type="scientific">Laspinema olomoucense D3b</name>
    <dbReference type="NCBI Taxonomy" id="2953688"/>
    <lineage>
        <taxon>Bacteria</taxon>
        <taxon>Bacillati</taxon>
        <taxon>Cyanobacteriota</taxon>
        <taxon>Cyanophyceae</taxon>
        <taxon>Oscillatoriophycideae</taxon>
        <taxon>Oscillatoriales</taxon>
        <taxon>Laspinemataceae</taxon>
        <taxon>Laspinema</taxon>
        <taxon>Laspinema olomoucense</taxon>
    </lineage>
</organism>
<accession>A0ABT2NAU3</accession>
<evidence type="ECO:0000313" key="2">
    <source>
        <dbReference type="Proteomes" id="UP001525961"/>
    </source>
</evidence>
<sequence length="50" mass="5688">MRRGRRGGEAAASQVAQGFFQWKVGSWAREGEKQQTQKIHKPLYGIVILM</sequence>
<name>A0ABT2NAU3_9CYAN</name>